<reference evidence="11" key="1">
    <citation type="submission" date="2022-08" db="UniProtKB">
        <authorList>
            <consortium name="EnsemblMetazoa"/>
        </authorList>
    </citation>
    <scope>IDENTIFICATION</scope>
    <source>
        <strain evidence="11">Israel</strain>
    </source>
</reference>
<feature type="transmembrane region" description="Helical" evidence="10">
    <location>
        <begin position="275"/>
        <end position="296"/>
    </location>
</feature>
<evidence type="ECO:0000256" key="10">
    <source>
        <dbReference type="RuleBase" id="RU351113"/>
    </source>
</evidence>
<keyword evidence="4 10" id="KW-0812">Transmembrane</keyword>
<feature type="transmembrane region" description="Helical" evidence="10">
    <location>
        <begin position="30"/>
        <end position="49"/>
    </location>
</feature>
<dbReference type="AlphaFoldDB" id="A0A1B0DRG8"/>
<evidence type="ECO:0000256" key="3">
    <source>
        <dbReference type="ARBA" id="ARBA00022606"/>
    </source>
</evidence>
<dbReference type="GO" id="GO:0007165">
    <property type="term" value="P:signal transduction"/>
    <property type="evidence" value="ECO:0007669"/>
    <property type="project" value="UniProtKB-KW"/>
</dbReference>
<evidence type="ECO:0000313" key="11">
    <source>
        <dbReference type="EnsemblMetazoa" id="PPAI011153-PA"/>
    </source>
</evidence>
<dbReference type="VEuPathDB" id="VectorBase:PPAPM1_001554"/>
<evidence type="ECO:0000256" key="8">
    <source>
        <dbReference type="ARBA" id="ARBA00023170"/>
    </source>
</evidence>
<keyword evidence="6 10" id="KW-1133">Transmembrane helix</keyword>
<organism evidence="11 12">
    <name type="scientific">Phlebotomus papatasi</name>
    <name type="common">Sandfly</name>
    <dbReference type="NCBI Taxonomy" id="29031"/>
    <lineage>
        <taxon>Eukaryota</taxon>
        <taxon>Metazoa</taxon>
        <taxon>Ecdysozoa</taxon>
        <taxon>Arthropoda</taxon>
        <taxon>Hexapoda</taxon>
        <taxon>Insecta</taxon>
        <taxon>Pterygota</taxon>
        <taxon>Neoptera</taxon>
        <taxon>Endopterygota</taxon>
        <taxon>Diptera</taxon>
        <taxon>Nematocera</taxon>
        <taxon>Psychodoidea</taxon>
        <taxon>Psychodidae</taxon>
        <taxon>Phlebotomus</taxon>
        <taxon>Phlebotomus</taxon>
    </lineage>
</organism>
<dbReference type="InterPro" id="IPR004117">
    <property type="entry name" value="7tm6_olfct_rcpt"/>
</dbReference>
<dbReference type="GO" id="GO:0005549">
    <property type="term" value="F:odorant binding"/>
    <property type="evidence" value="ECO:0007669"/>
    <property type="project" value="InterPro"/>
</dbReference>
<dbReference type="PANTHER" id="PTHR21137:SF35">
    <property type="entry name" value="ODORANT RECEPTOR 19A-RELATED"/>
    <property type="match status" value="1"/>
</dbReference>
<keyword evidence="12" id="KW-1185">Reference proteome</keyword>
<keyword evidence="9 10" id="KW-0807">Transducer</keyword>
<dbReference type="EMBL" id="AJVK01020023">
    <property type="status" value="NOT_ANNOTATED_CDS"/>
    <property type="molecule type" value="Genomic_DNA"/>
</dbReference>
<dbReference type="GO" id="GO:0005886">
    <property type="term" value="C:plasma membrane"/>
    <property type="evidence" value="ECO:0007669"/>
    <property type="project" value="UniProtKB-SubCell"/>
</dbReference>
<keyword evidence="5 10" id="KW-0552">Olfaction</keyword>
<dbReference type="VEuPathDB" id="VectorBase:PPAI011153"/>
<comment type="subcellular location">
    <subcellularLocation>
        <location evidence="1 10">Cell membrane</location>
        <topology evidence="1 10">Multi-pass membrane protein</topology>
    </subcellularLocation>
</comment>
<evidence type="ECO:0000256" key="9">
    <source>
        <dbReference type="ARBA" id="ARBA00023224"/>
    </source>
</evidence>
<protein>
    <recommendedName>
        <fullName evidence="10">Odorant receptor</fullName>
    </recommendedName>
</protein>
<feature type="transmembrane region" description="Helical" evidence="10">
    <location>
        <begin position="125"/>
        <end position="147"/>
    </location>
</feature>
<name>A0A1B0DRG8_PHLPP</name>
<evidence type="ECO:0000256" key="4">
    <source>
        <dbReference type="ARBA" id="ARBA00022692"/>
    </source>
</evidence>
<keyword evidence="8 10" id="KW-0675">Receptor</keyword>
<keyword evidence="3 10" id="KW-0716">Sensory transduction</keyword>
<proteinExistence type="inferred from homology"/>
<evidence type="ECO:0000256" key="2">
    <source>
        <dbReference type="ARBA" id="ARBA00022475"/>
    </source>
</evidence>
<feature type="transmembrane region" description="Helical" evidence="10">
    <location>
        <begin position="176"/>
        <end position="198"/>
    </location>
</feature>
<feature type="transmembrane region" description="Helical" evidence="10">
    <location>
        <begin position="302"/>
        <end position="322"/>
    </location>
</feature>
<dbReference type="GO" id="GO:0004984">
    <property type="term" value="F:olfactory receptor activity"/>
    <property type="evidence" value="ECO:0007669"/>
    <property type="project" value="InterPro"/>
</dbReference>
<evidence type="ECO:0000256" key="6">
    <source>
        <dbReference type="ARBA" id="ARBA00022989"/>
    </source>
</evidence>
<accession>A0A1B0DRG8</accession>
<dbReference type="PANTHER" id="PTHR21137">
    <property type="entry name" value="ODORANT RECEPTOR"/>
    <property type="match status" value="1"/>
</dbReference>
<dbReference type="Proteomes" id="UP000092462">
    <property type="component" value="Unassembled WGS sequence"/>
</dbReference>
<evidence type="ECO:0000313" key="12">
    <source>
        <dbReference type="Proteomes" id="UP000092462"/>
    </source>
</evidence>
<sequence length="399" mass="46066">MERFCLTNKRLLRWSGFWFEGDSVKMHQKILCFISAMVDVIFIIAPEYYCVYQHLDDLFETFGAVSEGLTNTLCFIKMIVVFKNKDNIRTLLNEMKQSWREVQMTDSDAIKRESMDRAEKVSKGFAYSYLVAATNFMVNPIITMAIVSSFKRQAILLEDVSLPIKTEYPFDITSSVFRLSAVFSVTVLAELYVLRILMGFDTLSVSLMNYCADLFKILSSQLRSLRVESSQGDQNIWTEENKKKILNDLKEIVNRHNQFIDFSDRLEEVLNPMMLAQYLSSTFMFCVVGFQLSILIESPYNFFIITTYCVSLGIQLFMYSWFGSYLTTAADEVSFAAYESEWFNTPVTVQKEIILIIQRSNHSVGITAAKFYYISIESFAKALSSAISYFTLLQTIYEK</sequence>
<keyword evidence="7 10" id="KW-0472">Membrane</keyword>
<keyword evidence="2" id="KW-1003">Cell membrane</keyword>
<evidence type="ECO:0000256" key="7">
    <source>
        <dbReference type="ARBA" id="ARBA00023136"/>
    </source>
</evidence>
<evidence type="ECO:0000256" key="5">
    <source>
        <dbReference type="ARBA" id="ARBA00022725"/>
    </source>
</evidence>
<dbReference type="EnsemblMetazoa" id="PPAI011153-RA">
    <property type="protein sequence ID" value="PPAI011153-PA"/>
    <property type="gene ID" value="PPAI011153"/>
</dbReference>
<comment type="similarity">
    <text evidence="10">Belongs to the insect chemoreceptor superfamily. Heteromeric odorant receptor channel (TC 1.A.69) family.</text>
</comment>
<comment type="caution">
    <text evidence="10">Lacks conserved residue(s) required for the propagation of feature annotation.</text>
</comment>
<evidence type="ECO:0000256" key="1">
    <source>
        <dbReference type="ARBA" id="ARBA00004651"/>
    </source>
</evidence>
<dbReference type="Pfam" id="PF02949">
    <property type="entry name" value="7tm_6"/>
    <property type="match status" value="1"/>
</dbReference>